<keyword evidence="2" id="KW-1185">Reference proteome</keyword>
<dbReference type="STRING" id="1193518.BN13_250030"/>
<comment type="caution">
    <text evidence="1">The sequence shown here is derived from an EMBL/GenBank/DDBJ whole genome shotgun (WGS) entry which is preliminary data.</text>
</comment>
<evidence type="ECO:0000313" key="1">
    <source>
        <dbReference type="EMBL" id="CCI52942.1"/>
    </source>
</evidence>
<dbReference type="Proteomes" id="UP000035720">
    <property type="component" value="Unassembled WGS sequence"/>
</dbReference>
<gene>
    <name evidence="1" type="ORF">BN13_250030</name>
</gene>
<accession>A0A077MDI8</accession>
<organism evidence="1 2">
    <name type="scientific">Nostocoides jenkinsii Ben 74</name>
    <dbReference type="NCBI Taxonomy" id="1193518"/>
    <lineage>
        <taxon>Bacteria</taxon>
        <taxon>Bacillati</taxon>
        <taxon>Actinomycetota</taxon>
        <taxon>Actinomycetes</taxon>
        <taxon>Micrococcales</taxon>
        <taxon>Intrasporangiaceae</taxon>
        <taxon>Nostocoides</taxon>
    </lineage>
</organism>
<evidence type="ECO:0000313" key="2">
    <source>
        <dbReference type="Proteomes" id="UP000035720"/>
    </source>
</evidence>
<reference evidence="1 2" key="1">
    <citation type="journal article" date="2013" name="ISME J.">
        <title>A metabolic model for members of the genus Tetrasphaera involved in enhanced biological phosphorus removal.</title>
        <authorList>
            <person name="Kristiansen R."/>
            <person name="Nguyen H.T.T."/>
            <person name="Saunders A.M."/>
            <person name="Nielsen J.L."/>
            <person name="Wimmer R."/>
            <person name="Le V.Q."/>
            <person name="McIlroy S.J."/>
            <person name="Petrovski S."/>
            <person name="Seviour R.J."/>
            <person name="Calteau A."/>
            <person name="Nielsen K.L."/>
            <person name="Nielsen P.H."/>
        </authorList>
    </citation>
    <scope>NUCLEOTIDE SEQUENCE [LARGE SCALE GENOMIC DNA]</scope>
    <source>
        <strain evidence="1 2">Ben 74</strain>
    </source>
</reference>
<protein>
    <submittedName>
        <fullName evidence="1">Uncharacterized protein</fullName>
    </submittedName>
</protein>
<dbReference type="AlphaFoldDB" id="A0A077MDI8"/>
<name>A0A077MDI8_9MICO</name>
<sequence>MRDLWWWARRDEGYSRQALDAAYLRGYRWEQIESGFGKFPGRPGSPVPVPDRSFRRADSTSSLTIADLPLVVARSESARRLLFAGVCRAQPRPADER</sequence>
<proteinExistence type="predicted"/>
<dbReference type="EMBL" id="CAJC01000134">
    <property type="protein sequence ID" value="CCI52942.1"/>
    <property type="molecule type" value="Genomic_DNA"/>
</dbReference>